<evidence type="ECO:0000259" key="1">
    <source>
        <dbReference type="PROSITE" id="PS50801"/>
    </source>
</evidence>
<comment type="caution">
    <text evidence="2">The sequence shown here is derived from an EMBL/GenBank/DDBJ whole genome shotgun (WGS) entry which is preliminary data.</text>
</comment>
<name>A0ABW3L5Y8_9BACI</name>
<dbReference type="Gene3D" id="3.30.750.24">
    <property type="entry name" value="STAS domain"/>
    <property type="match status" value="1"/>
</dbReference>
<evidence type="ECO:0000313" key="2">
    <source>
        <dbReference type="EMBL" id="MFD1020458.1"/>
    </source>
</evidence>
<dbReference type="Proteomes" id="UP001596990">
    <property type="component" value="Unassembled WGS sequence"/>
</dbReference>
<dbReference type="InterPro" id="IPR002645">
    <property type="entry name" value="STAS_dom"/>
</dbReference>
<accession>A0ABW3L5Y8</accession>
<dbReference type="EMBL" id="JBHTKL010000005">
    <property type="protein sequence ID" value="MFD1020458.1"/>
    <property type="molecule type" value="Genomic_DNA"/>
</dbReference>
<dbReference type="CDD" id="cd07041">
    <property type="entry name" value="STAS_RsbR_RsbS_like"/>
    <property type="match status" value="1"/>
</dbReference>
<dbReference type="Pfam" id="PF01740">
    <property type="entry name" value="STAS"/>
    <property type="match status" value="1"/>
</dbReference>
<keyword evidence="3" id="KW-1185">Reference proteome</keyword>
<proteinExistence type="predicted"/>
<dbReference type="RefSeq" id="WP_386062112.1">
    <property type="nucleotide sequence ID" value="NZ_JBHTKL010000005.1"/>
</dbReference>
<evidence type="ECO:0000313" key="3">
    <source>
        <dbReference type="Proteomes" id="UP001596990"/>
    </source>
</evidence>
<dbReference type="InterPro" id="IPR036513">
    <property type="entry name" value="STAS_dom_sf"/>
</dbReference>
<dbReference type="PANTHER" id="PTHR33745">
    <property type="entry name" value="RSBT ANTAGONIST PROTEIN RSBS-RELATED"/>
    <property type="match status" value="1"/>
</dbReference>
<organism evidence="2 3">
    <name type="scientific">Thalassobacillus hwangdonensis</name>
    <dbReference type="NCBI Taxonomy" id="546108"/>
    <lineage>
        <taxon>Bacteria</taxon>
        <taxon>Bacillati</taxon>
        <taxon>Bacillota</taxon>
        <taxon>Bacilli</taxon>
        <taxon>Bacillales</taxon>
        <taxon>Bacillaceae</taxon>
        <taxon>Thalassobacillus</taxon>
    </lineage>
</organism>
<gene>
    <name evidence="2" type="ORF">ACFQ2J_14820</name>
</gene>
<dbReference type="SUPFAM" id="SSF52091">
    <property type="entry name" value="SpoIIaa-like"/>
    <property type="match status" value="1"/>
</dbReference>
<dbReference type="PROSITE" id="PS50801">
    <property type="entry name" value="STAS"/>
    <property type="match status" value="1"/>
</dbReference>
<feature type="domain" description="STAS" evidence="1">
    <location>
        <begin position="141"/>
        <end position="251"/>
    </location>
</feature>
<reference evidence="3" key="1">
    <citation type="journal article" date="2019" name="Int. J. Syst. Evol. Microbiol.">
        <title>The Global Catalogue of Microorganisms (GCM) 10K type strain sequencing project: providing services to taxonomists for standard genome sequencing and annotation.</title>
        <authorList>
            <consortium name="The Broad Institute Genomics Platform"/>
            <consortium name="The Broad Institute Genome Sequencing Center for Infectious Disease"/>
            <person name="Wu L."/>
            <person name="Ma J."/>
        </authorList>
    </citation>
    <scope>NUCLEOTIDE SEQUENCE [LARGE SCALE GENOMIC DNA]</scope>
    <source>
        <strain evidence="3">CCUG 56607</strain>
    </source>
</reference>
<sequence>MERVEHFFAIPYLGINKYFQIQYFSSEVEQLTVLKDNFLDMLDDESREKVQKWLTPSMKKVKVEVNVKPLQADADPIVADIHARWHNDLQADIMVIKRDEKLIRVTDSLNQLQYRLNDTNFELLEEKEKLEQAIIENNRLSAPFITLTNETALVPIFGEISVEKLHAIESHLLFEVQENDVDRLLFDFTAVGEMEKEGFLVLQNLIQSLFYMGCEVAFVGIQPKQAQHMHHMKMKFDITYLTSLHQALQKYCK</sequence>
<protein>
    <submittedName>
        <fullName evidence="2">STAS domain-containing protein</fullName>
    </submittedName>
</protein>
<dbReference type="InterPro" id="IPR051932">
    <property type="entry name" value="Bact_StressResp_Reg"/>
</dbReference>